<name>Q83F21_COXBU</name>
<dbReference type="RefSeq" id="WP_010957394.1">
    <property type="nucleotide sequence ID" value="NC_002971.4"/>
</dbReference>
<gene>
    <name evidence="1" type="ordered locus">CBU_0130</name>
</gene>
<dbReference type="GeneID" id="1208001"/>
<sequence length="59" mass="6707">MVNTTKKVIKELNLRRTLFLFSNLFIPLSRLREGLGGGGLRKESTLKHTLFTTCCSPRI</sequence>
<dbReference type="STRING" id="227377.CBU_0130"/>
<dbReference type="PATRIC" id="fig|227377.7.peg.132"/>
<accession>Q83F21</accession>
<keyword evidence="2" id="KW-1185">Reference proteome</keyword>
<proteinExistence type="predicted"/>
<organism evidence="1 2">
    <name type="scientific">Coxiella burnetii (strain RSA 493 / Nine Mile phase I)</name>
    <dbReference type="NCBI Taxonomy" id="227377"/>
    <lineage>
        <taxon>Bacteria</taxon>
        <taxon>Pseudomonadati</taxon>
        <taxon>Pseudomonadota</taxon>
        <taxon>Gammaproteobacteria</taxon>
        <taxon>Legionellales</taxon>
        <taxon>Coxiellaceae</taxon>
        <taxon>Coxiella</taxon>
    </lineage>
</organism>
<reference evidence="1 2" key="1">
    <citation type="journal article" date="2003" name="Proc. Natl. Acad. Sci. U.S.A.">
        <title>Complete genome sequence of the Q-fever pathogen, Coxiella burnetii.</title>
        <authorList>
            <person name="Seshadri R."/>
            <person name="Paulsen I.T."/>
            <person name="Eisen J.A."/>
            <person name="Read T.D."/>
            <person name="Nelson K.E."/>
            <person name="Nelson W.C."/>
            <person name="Ward N.L."/>
            <person name="Tettelin H."/>
            <person name="Davidsen T.M."/>
            <person name="Beanan M.J."/>
            <person name="Deboy R.T."/>
            <person name="Daugherty S.C."/>
            <person name="Brinkac L.M."/>
            <person name="Madupu R."/>
            <person name="Dodson R.J."/>
            <person name="Khouri H.M."/>
            <person name="Lee K.H."/>
            <person name="Carty H.A."/>
            <person name="Scanlan D."/>
            <person name="Heinzen R.A."/>
            <person name="Thompson H.A."/>
            <person name="Samuel J.E."/>
            <person name="Fraser C.M."/>
            <person name="Heidelberg J.F."/>
        </authorList>
    </citation>
    <scope>NUCLEOTIDE SEQUENCE [LARGE SCALE GENOMIC DNA]</scope>
    <source>
        <strain evidence="2">RSA 493 / Nine Mile phase I</strain>
    </source>
</reference>
<dbReference type="AlphaFoldDB" id="Q83F21"/>
<evidence type="ECO:0000313" key="2">
    <source>
        <dbReference type="Proteomes" id="UP000002671"/>
    </source>
</evidence>
<dbReference type="EMBL" id="AE016828">
    <property type="protein sequence ID" value="AAO89694.2"/>
    <property type="molecule type" value="Genomic_DNA"/>
</dbReference>
<dbReference type="HOGENOM" id="CLU_2952646_0_0_6"/>
<protein>
    <submittedName>
        <fullName evidence="1">Uncharacterized protein</fullName>
    </submittedName>
</protein>
<dbReference type="KEGG" id="cbu:CBU_0130"/>
<dbReference type="RefSeq" id="NP_819180.2">
    <property type="nucleotide sequence ID" value="NC_002971.4"/>
</dbReference>
<dbReference type="EnsemblBacteria" id="AAO89694">
    <property type="protein sequence ID" value="AAO89694"/>
    <property type="gene ID" value="CBU_0130"/>
</dbReference>
<reference evidence="1 2" key="2">
    <citation type="journal article" date="2009" name="Infect. Immun.">
        <title>Comparative genomics reveal extensive transposon-mediated genomic plasticity and diversity among potential effector proteins within the genus Coxiella.</title>
        <authorList>
            <person name="Beare P.A."/>
            <person name="Unsworth N."/>
            <person name="Andoh M."/>
            <person name="Voth D.E."/>
            <person name="Omsland A."/>
            <person name="Gilk S.D."/>
            <person name="Williams K.P."/>
            <person name="Sobral B.W."/>
            <person name="Kupko J.J.III."/>
            <person name="Porcella S.F."/>
            <person name="Samuel J.E."/>
            <person name="Heinzen R.A."/>
        </authorList>
    </citation>
    <scope>NUCLEOTIDE SEQUENCE [LARGE SCALE GENOMIC DNA]</scope>
    <source>
        <strain evidence="2">RSA 493 / Nine Mile phase I</strain>
    </source>
</reference>
<evidence type="ECO:0000313" key="1">
    <source>
        <dbReference type="EMBL" id="AAO89694.2"/>
    </source>
</evidence>
<dbReference type="Proteomes" id="UP000002671">
    <property type="component" value="Chromosome"/>
</dbReference>